<proteinExistence type="predicted"/>
<organism evidence="1 2">
    <name type="scientific">Terrisporobacter othiniensis</name>
    <dbReference type="NCBI Taxonomy" id="1577792"/>
    <lineage>
        <taxon>Bacteria</taxon>
        <taxon>Bacillati</taxon>
        <taxon>Bacillota</taxon>
        <taxon>Clostridia</taxon>
        <taxon>Peptostreptococcales</taxon>
        <taxon>Peptostreptococcaceae</taxon>
        <taxon>Terrisporobacter</taxon>
    </lineage>
</organism>
<evidence type="ECO:0000313" key="2">
    <source>
        <dbReference type="Proteomes" id="UP000031189"/>
    </source>
</evidence>
<comment type="caution">
    <text evidence="1">The sequence shown here is derived from an EMBL/GenBank/DDBJ whole genome shotgun (WGS) entry which is preliminary data.</text>
</comment>
<gene>
    <name evidence="1" type="ORF">QX51_15075</name>
</gene>
<keyword evidence="1" id="KW-0030">Aminoacyl-tRNA synthetase</keyword>
<dbReference type="EMBL" id="JWHR01000121">
    <property type="protein sequence ID" value="KHS56096.1"/>
    <property type="molecule type" value="Genomic_DNA"/>
</dbReference>
<evidence type="ECO:0000313" key="1">
    <source>
        <dbReference type="EMBL" id="KHS56096.1"/>
    </source>
</evidence>
<dbReference type="AlphaFoldDB" id="A0A0B3VH01"/>
<name>A0A0B3VH01_9FIRM</name>
<dbReference type="RefSeq" id="WP_039680725.1">
    <property type="nucleotide sequence ID" value="NZ_JAWGXO010000006.1"/>
</dbReference>
<keyword evidence="1" id="KW-0436">Ligase</keyword>
<keyword evidence="2" id="KW-1185">Reference proteome</keyword>
<protein>
    <submittedName>
        <fullName evidence="1">Arginyl-tRNA synthetase</fullName>
    </submittedName>
</protein>
<sequence>MEEIMELINRKFLKDHELLYLEDNDLVKSCKYLRPHNAHYKEYLVVVDNNGKDEEHIVCCKFI</sequence>
<reference evidence="1 2" key="1">
    <citation type="submission" date="2014-12" db="EMBL/GenBank/DDBJ databases">
        <title>Draft genome sequence of Terrisporobacter sp. 08-306576, isolated from the blood culture of a bacteremia patient.</title>
        <authorList>
            <person name="Lund L.C."/>
            <person name="Sydenham T.V."/>
            <person name="Hogh S.V."/>
            <person name="Skov M.N."/>
            <person name="Kemp M."/>
            <person name="Justesen U.S."/>
        </authorList>
    </citation>
    <scope>NUCLEOTIDE SEQUENCE [LARGE SCALE GENOMIC DNA]</scope>
    <source>
        <strain evidence="1 2">08-306576</strain>
    </source>
</reference>
<dbReference type="GO" id="GO:0004812">
    <property type="term" value="F:aminoacyl-tRNA ligase activity"/>
    <property type="evidence" value="ECO:0007669"/>
    <property type="project" value="UniProtKB-KW"/>
</dbReference>
<accession>A0A0B3VH01</accession>
<dbReference type="OrthoDB" id="1753835at2"/>
<dbReference type="Proteomes" id="UP000031189">
    <property type="component" value="Unassembled WGS sequence"/>
</dbReference>